<feature type="signal peptide" evidence="2">
    <location>
        <begin position="1"/>
        <end position="23"/>
    </location>
</feature>
<dbReference type="EMBL" id="ADOT01000147">
    <property type="protein sequence ID" value="EGX47966.1"/>
    <property type="molecule type" value="Genomic_DNA"/>
</dbReference>
<proteinExistence type="predicted"/>
<keyword evidence="2" id="KW-0732">Signal</keyword>
<dbReference type="RefSeq" id="XP_011123412.1">
    <property type="nucleotide sequence ID" value="XM_011125110.1"/>
</dbReference>
<evidence type="ECO:0000259" key="3">
    <source>
        <dbReference type="PROSITE" id="PS50948"/>
    </source>
</evidence>
<dbReference type="PROSITE" id="PS50948">
    <property type="entry name" value="PAN"/>
    <property type="match status" value="1"/>
</dbReference>
<feature type="chain" id="PRO_5003427214" description="Apple domain-containing protein" evidence="2">
    <location>
        <begin position="24"/>
        <end position="933"/>
    </location>
</feature>
<organism evidence="4 5">
    <name type="scientific">Arthrobotrys oligospora (strain ATCC 24927 / CBS 115.81 / DSM 1491)</name>
    <name type="common">Nematode-trapping fungus</name>
    <name type="synonym">Didymozoophaga oligospora</name>
    <dbReference type="NCBI Taxonomy" id="756982"/>
    <lineage>
        <taxon>Eukaryota</taxon>
        <taxon>Fungi</taxon>
        <taxon>Dikarya</taxon>
        <taxon>Ascomycota</taxon>
        <taxon>Pezizomycotina</taxon>
        <taxon>Orbiliomycetes</taxon>
        <taxon>Orbiliales</taxon>
        <taxon>Orbiliaceae</taxon>
        <taxon>Orbilia</taxon>
        <taxon>Orbilia oligospora</taxon>
    </lineage>
</organism>
<dbReference type="OMA" id="RCATEKG"/>
<evidence type="ECO:0000313" key="5">
    <source>
        <dbReference type="Proteomes" id="UP000008784"/>
    </source>
</evidence>
<dbReference type="AlphaFoldDB" id="G1XG00"/>
<dbReference type="eggNOG" id="ENOG502S65Q">
    <property type="taxonomic scope" value="Eukaryota"/>
</dbReference>
<feature type="region of interest" description="Disordered" evidence="1">
    <location>
        <begin position="778"/>
        <end position="800"/>
    </location>
</feature>
<dbReference type="Proteomes" id="UP000008784">
    <property type="component" value="Unassembled WGS sequence"/>
</dbReference>
<gene>
    <name evidence="4" type="ORF">AOL_s00081g293</name>
</gene>
<comment type="caution">
    <text evidence="4">The sequence shown here is derived from an EMBL/GenBank/DDBJ whole genome shotgun (WGS) entry which is preliminary data.</text>
</comment>
<dbReference type="InterPro" id="IPR003609">
    <property type="entry name" value="Pan_app"/>
</dbReference>
<feature type="compositionally biased region" description="Polar residues" evidence="1">
    <location>
        <begin position="778"/>
        <end position="788"/>
    </location>
</feature>
<dbReference type="HOGENOM" id="CLU_336798_0_0_1"/>
<evidence type="ECO:0000256" key="2">
    <source>
        <dbReference type="SAM" id="SignalP"/>
    </source>
</evidence>
<protein>
    <recommendedName>
        <fullName evidence="3">Apple domain-containing protein</fullName>
    </recommendedName>
</protein>
<accession>G1XG00</accession>
<feature type="domain" description="Apple" evidence="3">
    <location>
        <begin position="48"/>
        <end position="126"/>
    </location>
</feature>
<dbReference type="Gene3D" id="2.60.120.260">
    <property type="entry name" value="Galactose-binding domain-like"/>
    <property type="match status" value="1"/>
</dbReference>
<dbReference type="OrthoDB" id="439917at2759"/>
<sequence length="933" mass="100150">MKVLDQINVLACLAAAALPAVNAVALASTTTLACPPVAATSPAATLVCAKTGDVNGAKRKSIRTFKSKSTPLGDDCLTECLKDTTCLSYSYDSNASKTECRLMLKTVAEQVFTPGSTGITWWDRGCWAVPTSCSNPVVPTTSAKPIVCNRDNVLRALYGKGDEASSFCSSYTKTVATAGQVYPAYLTAYSTTSERISSACTCLSVSPLTTSTTSTTSSAPEVPQVPEDPGWTSTYTWTEAVLPTFTSFPSYEDNPVTQPLFPTTTQVDSLPPAYTPVNDCIFDPLAAPDTKYVSSAWSVDLIGARINEVQELFMYGPDEASNDFIVADDMIIKLLGDPNFATEEEANAWEAPLFRLSRPATSSLYDIIIETPQGNRYLGYDPTNGNILVAASSSGPATEVPSIGDVAPIRTTAFIIGCDGKIELVMDSNRVRWGYRTENLNLYGYGAAGGDLIIKATPKPPATEIQRRGRGNWGGNPRCPNLANSWASVRGGAPGTYNINYCGEGYTQGIEDGGFYYVRITCQDLHRCYSDCSRTWEECNTEFYDRGHGLSGDFRCRSLNWKNGSQGRCFKVVTDMTERLKGGTGRNNFNRANSDRCTCNCDNGGSICNGQCADSNFLSSKDNCGACGRRCEGDLVCNSSRQCDCNWGALGRNSPDNCGVCGRRCATEKGIICSNEQCICPFDTQTDRNNCGACGNICPTGTHCNGGQCVCNEDQCGNVCLSLKYNPNNCGSCGTVCASGFCFSGTCYDPPVDAPVCQPKEIIVNGGFDNGMAPWTGPDSTGRTSGQILTDPRSPPDSPNSLQIVLPASELRYTQFADIGQAIDICVNQRYRIRYFVRVERANSFGGGCDVAVLVPGQQFVVQAIDIYKQEYTEVVVDFTSDQGVVTSPMFWQSILTSDGANARSTVTFRVMCKGGSTGGGLIRFDSISIAPI</sequence>
<dbReference type="InParanoid" id="G1XG00"/>
<dbReference type="PROSITE" id="PS51257">
    <property type="entry name" value="PROKAR_LIPOPROTEIN"/>
    <property type="match status" value="1"/>
</dbReference>
<keyword evidence="5" id="KW-1185">Reference proteome</keyword>
<evidence type="ECO:0000313" key="4">
    <source>
        <dbReference type="EMBL" id="EGX47966.1"/>
    </source>
</evidence>
<dbReference type="GeneID" id="22894321"/>
<evidence type="ECO:0000256" key="1">
    <source>
        <dbReference type="SAM" id="MobiDB-lite"/>
    </source>
</evidence>
<name>G1XG00_ARTOA</name>
<reference evidence="4 5" key="1">
    <citation type="journal article" date="2011" name="PLoS Pathog.">
        <title>Genomic and proteomic analyses of the fungus Arthrobotrys oligospora provide insights into nematode-trap formation.</title>
        <authorList>
            <person name="Yang J."/>
            <person name="Wang L."/>
            <person name="Ji X."/>
            <person name="Feng Y."/>
            <person name="Li X."/>
            <person name="Zou C."/>
            <person name="Xu J."/>
            <person name="Ren Y."/>
            <person name="Mi Q."/>
            <person name="Wu J."/>
            <person name="Liu S."/>
            <person name="Liu Y."/>
            <person name="Huang X."/>
            <person name="Wang H."/>
            <person name="Niu X."/>
            <person name="Li J."/>
            <person name="Liang L."/>
            <person name="Luo Y."/>
            <person name="Ji K."/>
            <person name="Zhou W."/>
            <person name="Yu Z."/>
            <person name="Li G."/>
            <person name="Liu Y."/>
            <person name="Li L."/>
            <person name="Qiao M."/>
            <person name="Feng L."/>
            <person name="Zhang K.-Q."/>
        </authorList>
    </citation>
    <scope>NUCLEOTIDE SEQUENCE [LARGE SCALE GENOMIC DNA]</scope>
    <source>
        <strain evidence="5">ATCC 24927 / CBS 115.81 / DSM 1491</strain>
    </source>
</reference>
<dbReference type="STRING" id="756982.G1XG00"/>